<dbReference type="EMBL" id="JAOPHQ010000919">
    <property type="protein sequence ID" value="KAK0152683.1"/>
    <property type="molecule type" value="Genomic_DNA"/>
</dbReference>
<sequence>MVGALRRMRSVRPAALPCRLALLAALVLAGHCLTGSCPRSLDCARAGRHFCPPGGSQCGPCLGPLLEDPHGRCVARGRHAHHYGKKTTYPELDEEIDFLSTIVSEQRETKSRKPVSTLVKEVAVVKETRPLVIPSATYGPAATAAQAANQSTAASPSAPPLASNHTAGAPVIVPYPPNDHVFVVLSSAFIVAGSLALVAAGVCWVRLQKGVGLSQKVEYPAYGLMRAHSYDSSVPGDKKLAHSAQMYHYQHQKQQMLSLEKHRGEPKVSDSVATSDEETEDGDFTVYECPGLAPTGEMEVKNPLFDDSTLYLQRFPQ</sequence>
<dbReference type="InterPro" id="IPR009635">
    <property type="entry name" value="NPDC1"/>
</dbReference>
<evidence type="ECO:0000256" key="3">
    <source>
        <dbReference type="SAM" id="SignalP"/>
    </source>
</evidence>
<evidence type="ECO:0000313" key="5">
    <source>
        <dbReference type="Proteomes" id="UP001174136"/>
    </source>
</evidence>
<dbReference type="PANTHER" id="PTHR23352:SF2">
    <property type="entry name" value="NEURAL PROLIFERATION DIFFERENTIATION AND CONTROL PROTEIN 1"/>
    <property type="match status" value="1"/>
</dbReference>
<dbReference type="Proteomes" id="UP001174136">
    <property type="component" value="Unassembled WGS sequence"/>
</dbReference>
<protein>
    <submittedName>
        <fullName evidence="4">Neural proliferation differentiation and control protein 1</fullName>
    </submittedName>
</protein>
<keyword evidence="5" id="KW-1185">Reference proteome</keyword>
<comment type="caution">
    <text evidence="4">The sequence shown here is derived from an EMBL/GenBank/DDBJ whole genome shotgun (WGS) entry which is preliminary data.</text>
</comment>
<feature type="transmembrane region" description="Helical" evidence="2">
    <location>
        <begin position="181"/>
        <end position="205"/>
    </location>
</feature>
<feature type="signal peptide" evidence="3">
    <location>
        <begin position="1"/>
        <end position="29"/>
    </location>
</feature>
<proteinExistence type="predicted"/>
<evidence type="ECO:0000256" key="2">
    <source>
        <dbReference type="SAM" id="Phobius"/>
    </source>
</evidence>
<evidence type="ECO:0000313" key="4">
    <source>
        <dbReference type="EMBL" id="KAK0152683.1"/>
    </source>
</evidence>
<organism evidence="4 5">
    <name type="scientific">Merluccius polli</name>
    <name type="common">Benguela hake</name>
    <name type="synonym">Merluccius cadenati</name>
    <dbReference type="NCBI Taxonomy" id="89951"/>
    <lineage>
        <taxon>Eukaryota</taxon>
        <taxon>Metazoa</taxon>
        <taxon>Chordata</taxon>
        <taxon>Craniata</taxon>
        <taxon>Vertebrata</taxon>
        <taxon>Euteleostomi</taxon>
        <taxon>Actinopterygii</taxon>
        <taxon>Neopterygii</taxon>
        <taxon>Teleostei</taxon>
        <taxon>Neoteleostei</taxon>
        <taxon>Acanthomorphata</taxon>
        <taxon>Zeiogadaria</taxon>
        <taxon>Gadariae</taxon>
        <taxon>Gadiformes</taxon>
        <taxon>Gadoidei</taxon>
        <taxon>Merlucciidae</taxon>
        <taxon>Merluccius</taxon>
    </lineage>
</organism>
<keyword evidence="2" id="KW-0812">Transmembrane</keyword>
<reference evidence="4" key="1">
    <citation type="journal article" date="2023" name="Front. Mar. Sci.">
        <title>A new Merluccius polli reference genome to investigate the effects of global change in West African waters.</title>
        <authorList>
            <person name="Mateo J.L."/>
            <person name="Blanco-Fernandez C."/>
            <person name="Garcia-Vazquez E."/>
            <person name="Machado-Schiaffino G."/>
        </authorList>
    </citation>
    <scope>NUCLEOTIDE SEQUENCE</scope>
    <source>
        <strain evidence="4">C29</strain>
        <tissue evidence="4">Fin</tissue>
    </source>
</reference>
<keyword evidence="2" id="KW-1133">Transmembrane helix</keyword>
<evidence type="ECO:0000256" key="1">
    <source>
        <dbReference type="SAM" id="MobiDB-lite"/>
    </source>
</evidence>
<dbReference type="AlphaFoldDB" id="A0AA47N5A0"/>
<keyword evidence="2" id="KW-0472">Membrane</keyword>
<feature type="chain" id="PRO_5041256849" evidence="3">
    <location>
        <begin position="30"/>
        <end position="317"/>
    </location>
</feature>
<gene>
    <name evidence="4" type="primary">NPDC1</name>
    <name evidence="4" type="ORF">N1851_005783</name>
</gene>
<keyword evidence="3" id="KW-0732">Signal</keyword>
<dbReference type="PANTHER" id="PTHR23352">
    <property type="entry name" value="NEURAL PROLIFERATION DIFFERENTIATION AND CONTROL PROTEIN-1 NPDC-1 PROTEIN"/>
    <property type="match status" value="1"/>
</dbReference>
<feature type="region of interest" description="Disordered" evidence="1">
    <location>
        <begin position="261"/>
        <end position="284"/>
    </location>
</feature>
<accession>A0AA47N5A0</accession>
<dbReference type="Pfam" id="PF06809">
    <property type="entry name" value="NPDC1"/>
    <property type="match status" value="1"/>
</dbReference>
<dbReference type="GO" id="GO:0016020">
    <property type="term" value="C:membrane"/>
    <property type="evidence" value="ECO:0007669"/>
    <property type="project" value="InterPro"/>
</dbReference>
<name>A0AA47N5A0_MERPO</name>